<organism evidence="2 3">
    <name type="scientific">Penicillium hetheringtonii</name>
    <dbReference type="NCBI Taxonomy" id="911720"/>
    <lineage>
        <taxon>Eukaryota</taxon>
        <taxon>Fungi</taxon>
        <taxon>Dikarya</taxon>
        <taxon>Ascomycota</taxon>
        <taxon>Pezizomycotina</taxon>
        <taxon>Eurotiomycetes</taxon>
        <taxon>Eurotiomycetidae</taxon>
        <taxon>Eurotiales</taxon>
        <taxon>Aspergillaceae</taxon>
        <taxon>Penicillium</taxon>
    </lineage>
</organism>
<dbReference type="InterPro" id="IPR051678">
    <property type="entry name" value="AGP_Transferase"/>
</dbReference>
<evidence type="ECO:0000259" key="1">
    <source>
        <dbReference type="Pfam" id="PF01636"/>
    </source>
</evidence>
<dbReference type="SUPFAM" id="SSF56112">
    <property type="entry name" value="Protein kinase-like (PK-like)"/>
    <property type="match status" value="1"/>
</dbReference>
<sequence>MDEFKHQEGTTLHSLGDRTIIRYRDVVVKSGHIQAHEAPTLKFIAEKTTIPVPKVHHVHCENGKVMAIVMDYIPGIPGKRLDEAWDTLDSNQKLSIANELHSYLDQLRQLKGNCIGAIGRGPAIIGQIMQAPNLLKHYAKYALMDNHEIIFTHSDFAPRNILVDEGRVTAILDWEYAGWYPEYWENIQALKQLKPMPDWRDYLLSVLPPRFEKEYVGMSFLSRIMTH</sequence>
<protein>
    <recommendedName>
        <fullName evidence="1">Aminoglycoside phosphotransferase domain-containing protein</fullName>
    </recommendedName>
</protein>
<dbReference type="PANTHER" id="PTHR21310:SF58">
    <property type="entry name" value="AMINOGLYCOSIDE PHOSPHOTRANSFERASE DOMAIN-CONTAINING PROTEIN"/>
    <property type="match status" value="1"/>
</dbReference>
<reference evidence="2 3" key="1">
    <citation type="journal article" date="2023" name="IMA Fungus">
        <title>Comparative genomic study of the Penicillium genus elucidates a diverse pangenome and 15 lateral gene transfer events.</title>
        <authorList>
            <person name="Petersen C."/>
            <person name="Sorensen T."/>
            <person name="Nielsen M.R."/>
            <person name="Sondergaard T.E."/>
            <person name="Sorensen J.L."/>
            <person name="Fitzpatrick D.A."/>
            <person name="Frisvad J.C."/>
            <person name="Nielsen K.L."/>
        </authorList>
    </citation>
    <scope>NUCLEOTIDE SEQUENCE [LARGE SCALE GENOMIC DNA]</scope>
    <source>
        <strain evidence="2 3">IBT 29057</strain>
    </source>
</reference>
<comment type="caution">
    <text evidence="2">The sequence shown here is derived from an EMBL/GenBank/DDBJ whole genome shotgun (WGS) entry which is preliminary data.</text>
</comment>
<dbReference type="InterPro" id="IPR002575">
    <property type="entry name" value="Aminoglycoside_PTrfase"/>
</dbReference>
<proteinExistence type="predicted"/>
<dbReference type="InterPro" id="IPR011009">
    <property type="entry name" value="Kinase-like_dom_sf"/>
</dbReference>
<evidence type="ECO:0000313" key="2">
    <source>
        <dbReference type="EMBL" id="KAJ5586479.1"/>
    </source>
</evidence>
<evidence type="ECO:0000313" key="3">
    <source>
        <dbReference type="Proteomes" id="UP001216150"/>
    </source>
</evidence>
<dbReference type="CDD" id="cd05120">
    <property type="entry name" value="APH_ChoK_like"/>
    <property type="match status" value="1"/>
</dbReference>
<dbReference type="Gene3D" id="3.90.1200.10">
    <property type="match status" value="1"/>
</dbReference>
<dbReference type="PANTHER" id="PTHR21310">
    <property type="entry name" value="AMINOGLYCOSIDE PHOSPHOTRANSFERASE-RELATED-RELATED"/>
    <property type="match status" value="1"/>
</dbReference>
<feature type="domain" description="Aminoglycoside phosphotransferase" evidence="1">
    <location>
        <begin position="36"/>
        <end position="184"/>
    </location>
</feature>
<dbReference type="AlphaFoldDB" id="A0AAD6GSQ8"/>
<name>A0AAD6GSQ8_9EURO</name>
<dbReference type="EMBL" id="JAQJAC010000004">
    <property type="protein sequence ID" value="KAJ5586479.1"/>
    <property type="molecule type" value="Genomic_DNA"/>
</dbReference>
<gene>
    <name evidence="2" type="ORF">N7450_006266</name>
</gene>
<keyword evidence="3" id="KW-1185">Reference proteome</keyword>
<accession>A0AAD6GSQ8</accession>
<dbReference type="Proteomes" id="UP001216150">
    <property type="component" value="Unassembled WGS sequence"/>
</dbReference>
<dbReference type="Pfam" id="PF01636">
    <property type="entry name" value="APH"/>
    <property type="match status" value="1"/>
</dbReference>